<evidence type="ECO:0000256" key="3">
    <source>
        <dbReference type="ARBA" id="ARBA00022801"/>
    </source>
</evidence>
<evidence type="ECO:0000256" key="4">
    <source>
        <dbReference type="ARBA" id="ARBA00022833"/>
    </source>
</evidence>
<comment type="similarity">
    <text evidence="1">Belongs to the metallo-beta-lactamase superfamily.</text>
</comment>
<dbReference type="InterPro" id="IPR001279">
    <property type="entry name" value="Metallo-B-lactamas"/>
</dbReference>
<evidence type="ECO:0000256" key="1">
    <source>
        <dbReference type="ARBA" id="ARBA00007749"/>
    </source>
</evidence>
<dbReference type="GO" id="GO:0046872">
    <property type="term" value="F:metal ion binding"/>
    <property type="evidence" value="ECO:0007669"/>
    <property type="project" value="UniProtKB-KW"/>
</dbReference>
<dbReference type="InterPro" id="IPR051013">
    <property type="entry name" value="MBL_superfamily_lactonases"/>
</dbReference>
<name>A0A7Z7ET91_9GAMM</name>
<dbReference type="CDD" id="cd07720">
    <property type="entry name" value="OPHC2-like_MBL-fold"/>
    <property type="match status" value="1"/>
</dbReference>
<keyword evidence="2" id="KW-0479">Metal-binding</keyword>
<keyword evidence="3 6" id="KW-0378">Hydrolase</keyword>
<keyword evidence="7" id="KW-1185">Reference proteome</keyword>
<keyword evidence="4" id="KW-0862">Zinc</keyword>
<dbReference type="Proteomes" id="UP000287766">
    <property type="component" value="Unassembled WGS sequence"/>
</dbReference>
<dbReference type="RefSeq" id="WP_169929590.1">
    <property type="nucleotide sequence ID" value="NZ_PIPR01000001.1"/>
</dbReference>
<dbReference type="Pfam" id="PF00753">
    <property type="entry name" value="Lactamase_B"/>
    <property type="match status" value="1"/>
</dbReference>
<evidence type="ECO:0000259" key="5">
    <source>
        <dbReference type="SMART" id="SM00849"/>
    </source>
</evidence>
<evidence type="ECO:0000313" key="6">
    <source>
        <dbReference type="EMBL" id="RUO40853.1"/>
    </source>
</evidence>
<evidence type="ECO:0000256" key="2">
    <source>
        <dbReference type="ARBA" id="ARBA00022723"/>
    </source>
</evidence>
<accession>A0A7Z7ET91</accession>
<evidence type="ECO:0000313" key="7">
    <source>
        <dbReference type="Proteomes" id="UP000287766"/>
    </source>
</evidence>
<dbReference type="SMART" id="SM00849">
    <property type="entry name" value="Lactamase_B"/>
    <property type="match status" value="1"/>
</dbReference>
<dbReference type="PANTHER" id="PTHR42978">
    <property type="entry name" value="QUORUM-QUENCHING LACTONASE YTNP-RELATED-RELATED"/>
    <property type="match status" value="1"/>
</dbReference>
<proteinExistence type="inferred from homology"/>
<dbReference type="InterPro" id="IPR036866">
    <property type="entry name" value="RibonucZ/Hydroxyglut_hydro"/>
</dbReference>
<dbReference type="Gene3D" id="3.60.15.10">
    <property type="entry name" value="Ribonuclease Z/Hydroxyacylglutathione hydrolase-like"/>
    <property type="match status" value="1"/>
</dbReference>
<dbReference type="PANTHER" id="PTHR42978:SF6">
    <property type="entry name" value="QUORUM-QUENCHING LACTONASE YTNP-RELATED"/>
    <property type="match status" value="1"/>
</dbReference>
<reference evidence="7" key="1">
    <citation type="journal article" date="2018" name="Front. Microbiol.">
        <title>Genome-Based Analysis Reveals the Taxonomy and Diversity of the Family Idiomarinaceae.</title>
        <authorList>
            <person name="Liu Y."/>
            <person name="Lai Q."/>
            <person name="Shao Z."/>
        </authorList>
    </citation>
    <scope>NUCLEOTIDE SEQUENCE [LARGE SCALE GENOMIC DNA]</scope>
    <source>
        <strain evidence="7">KYW314</strain>
    </source>
</reference>
<protein>
    <submittedName>
        <fullName evidence="6">MBL fold metallo-hydrolase</fullName>
    </submittedName>
</protein>
<sequence length="316" mass="34440">MKDVLTTASIIVSLTLSSAVVAMEESESVKQAPGFYRMTLGDFKVTAISDGTVNLPVHDLLHMDADAVKQRLAEDFLASPLETSVNGYLVDTGEQQILIDTGAGSLFGPTLGFFRQNLWMAGYKPEDIDVILITHMHPDHVGGLMHEGEKVFSQATVYVDADDADFWLSEANLNAAAESDKGFFQGAQASLLPYRDSNQLVTFADGDELVSGVTVNPTPGHTPGHSVYHVESQGETLVVWGDIMHVASVQFEDPSVTIAFDTNSEQAFAQRQRIFQEVAEQGYWAAGAHVAFPGIGHLSEEEQGYRWVPINYSTQL</sequence>
<dbReference type="SUPFAM" id="SSF56281">
    <property type="entry name" value="Metallo-hydrolase/oxidoreductase"/>
    <property type="match status" value="1"/>
</dbReference>
<dbReference type="EMBL" id="PIPR01000001">
    <property type="protein sequence ID" value="RUO40853.1"/>
    <property type="molecule type" value="Genomic_DNA"/>
</dbReference>
<gene>
    <name evidence="6" type="ORF">CWE22_01255</name>
</gene>
<feature type="domain" description="Metallo-beta-lactamase" evidence="5">
    <location>
        <begin position="84"/>
        <end position="289"/>
    </location>
</feature>
<organism evidence="6 7">
    <name type="scientific">Pseudidiomarina aestuarii</name>
    <dbReference type="NCBI Taxonomy" id="624146"/>
    <lineage>
        <taxon>Bacteria</taxon>
        <taxon>Pseudomonadati</taxon>
        <taxon>Pseudomonadota</taxon>
        <taxon>Gammaproteobacteria</taxon>
        <taxon>Alteromonadales</taxon>
        <taxon>Idiomarinaceae</taxon>
        <taxon>Pseudidiomarina</taxon>
    </lineage>
</organism>
<dbReference type="AlphaFoldDB" id="A0A7Z7ET91"/>
<dbReference type="GO" id="GO:0016787">
    <property type="term" value="F:hydrolase activity"/>
    <property type="evidence" value="ECO:0007669"/>
    <property type="project" value="UniProtKB-KW"/>
</dbReference>
<comment type="caution">
    <text evidence="6">The sequence shown here is derived from an EMBL/GenBank/DDBJ whole genome shotgun (WGS) entry which is preliminary data.</text>
</comment>